<dbReference type="EMBL" id="JBBHLI010000004">
    <property type="protein sequence ID" value="MEK9501053.1"/>
    <property type="molecule type" value="Genomic_DNA"/>
</dbReference>
<evidence type="ECO:0000313" key="3">
    <source>
        <dbReference type="Proteomes" id="UP001484239"/>
    </source>
</evidence>
<feature type="region of interest" description="Disordered" evidence="1">
    <location>
        <begin position="1"/>
        <end position="27"/>
    </location>
</feature>
<organism evidence="2 3">
    <name type="scientific">Gaopeijia maritima</name>
    <dbReference type="NCBI Taxonomy" id="3119007"/>
    <lineage>
        <taxon>Bacteria</taxon>
        <taxon>Pseudomonadati</taxon>
        <taxon>Gemmatimonadota</taxon>
        <taxon>Longimicrobiia</taxon>
        <taxon>Gaopeijiales</taxon>
        <taxon>Gaopeijiaceae</taxon>
        <taxon>Gaopeijia</taxon>
    </lineage>
</organism>
<sequence length="102" mass="12162">MSTARRHASPLRSTARPSAEPRLRPLATPRSIRVRADRHHRPLALWTGREWTAVAATREEWRIDDEWWRVPVSRDYRVVVLESGRVETIYRDRITSDWYRQG</sequence>
<gene>
    <name evidence="2" type="ORF">WI372_08700</name>
</gene>
<name>A0ABU9EA89_9BACT</name>
<evidence type="ECO:0000313" key="2">
    <source>
        <dbReference type="EMBL" id="MEK9501053.1"/>
    </source>
</evidence>
<comment type="caution">
    <text evidence="2">The sequence shown here is derived from an EMBL/GenBank/DDBJ whole genome shotgun (WGS) entry which is preliminary data.</text>
</comment>
<reference evidence="2 3" key="1">
    <citation type="submission" date="2024-02" db="EMBL/GenBank/DDBJ databases">
        <title>A novel Gemmatimonadota bacterium.</title>
        <authorList>
            <person name="Du Z.-J."/>
            <person name="Ye Y.-Q."/>
        </authorList>
    </citation>
    <scope>NUCLEOTIDE SEQUENCE [LARGE SCALE GENOMIC DNA]</scope>
    <source>
        <strain evidence="2 3">DH-20</strain>
    </source>
</reference>
<accession>A0ABU9EA89</accession>
<evidence type="ECO:0000256" key="1">
    <source>
        <dbReference type="SAM" id="MobiDB-lite"/>
    </source>
</evidence>
<keyword evidence="3" id="KW-1185">Reference proteome</keyword>
<dbReference type="RefSeq" id="WP_405277057.1">
    <property type="nucleotide sequence ID" value="NZ_JBBHLI010000004.1"/>
</dbReference>
<dbReference type="Proteomes" id="UP001484239">
    <property type="component" value="Unassembled WGS sequence"/>
</dbReference>
<protein>
    <submittedName>
        <fullName evidence="2">Uncharacterized protein</fullName>
    </submittedName>
</protein>
<proteinExistence type="predicted"/>